<dbReference type="AlphaFoldDB" id="A0A0C6P523"/>
<organism evidence="1 2">
    <name type="scientific">Bordetella bronchiseptica 253</name>
    <dbReference type="NCBI Taxonomy" id="568707"/>
    <lineage>
        <taxon>Bacteria</taxon>
        <taxon>Pseudomonadati</taxon>
        <taxon>Pseudomonadota</taxon>
        <taxon>Betaproteobacteria</taxon>
        <taxon>Burkholderiales</taxon>
        <taxon>Alcaligenaceae</taxon>
        <taxon>Bordetella</taxon>
    </lineage>
</organism>
<dbReference type="Proteomes" id="UP000007564">
    <property type="component" value="Chromosome"/>
</dbReference>
<dbReference type="EMBL" id="HE965806">
    <property type="protein sequence ID" value="CCJ53226.1"/>
    <property type="molecule type" value="Genomic_DNA"/>
</dbReference>
<dbReference type="InterPro" id="IPR036388">
    <property type="entry name" value="WH-like_DNA-bd_sf"/>
</dbReference>
<dbReference type="Gene3D" id="1.10.10.10">
    <property type="entry name" value="Winged helix-like DNA-binding domain superfamily/Winged helix DNA-binding domain"/>
    <property type="match status" value="1"/>
</dbReference>
<evidence type="ECO:0000313" key="1">
    <source>
        <dbReference type="EMBL" id="CCJ53226.1"/>
    </source>
</evidence>
<name>A0A0C6P523_BORBO</name>
<reference evidence="1 2" key="1">
    <citation type="journal article" date="2012" name="BMC Genomics">
        <title>Comparative genomics of the classical Bordetella subspecies: the evolution and exchange of virulence-associated diversity amongst closely related pathogens.</title>
        <authorList>
            <person name="Park J."/>
            <person name="Zhang Y."/>
            <person name="Buboltz A.M."/>
            <person name="Zhang X."/>
            <person name="Schuster S.C."/>
            <person name="Ahuja U."/>
            <person name="Liu M."/>
            <person name="Miller J.F."/>
            <person name="Sebaihia M."/>
            <person name="Bentley S.D."/>
            <person name="Parkhill J."/>
            <person name="Harvill E.T."/>
        </authorList>
    </citation>
    <scope>NUCLEOTIDE SEQUENCE [LARGE SCALE GENOMIC DNA]</scope>
    <source>
        <strain evidence="1 2">253</strain>
    </source>
</reference>
<dbReference type="HOGENOM" id="CLU_173077_0_0_4"/>
<protein>
    <submittedName>
        <fullName evidence="1">Bbp27</fullName>
    </submittedName>
</protein>
<gene>
    <name evidence="1" type="ORF">BN112_1308</name>
</gene>
<proteinExistence type="predicted"/>
<dbReference type="Pfam" id="PF13384">
    <property type="entry name" value="HTH_23"/>
    <property type="match status" value="1"/>
</dbReference>
<accession>A0A0C6P523</accession>
<dbReference type="OrthoDB" id="8643926at2"/>
<dbReference type="KEGG" id="bbh:BN112_1308"/>
<evidence type="ECO:0000313" key="2">
    <source>
        <dbReference type="Proteomes" id="UP000007564"/>
    </source>
</evidence>
<sequence>MDHGAQTKAVAVNDAGFRVGQDHPRARYTDGEVAMVHNLRDDGWSYRAIAQKLDMPKSTVRNICRGLQRCQAAVRVKIVLVR</sequence>